<comment type="caution">
    <text evidence="1">The sequence shown here is derived from an EMBL/GenBank/DDBJ whole genome shotgun (WGS) entry which is preliminary data.</text>
</comment>
<name>A0A423VAI9_CYTCH</name>
<keyword evidence="2" id="KW-1185">Reference proteome</keyword>
<dbReference type="Proteomes" id="UP000284375">
    <property type="component" value="Unassembled WGS sequence"/>
</dbReference>
<evidence type="ECO:0000313" key="2">
    <source>
        <dbReference type="Proteomes" id="UP000284375"/>
    </source>
</evidence>
<accession>A0A423VAI9</accession>
<organism evidence="1 2">
    <name type="scientific">Cytospora chrysosperma</name>
    <name type="common">Cytospora canker fungus</name>
    <name type="synonym">Sphaeria chrysosperma</name>
    <dbReference type="NCBI Taxonomy" id="252740"/>
    <lineage>
        <taxon>Eukaryota</taxon>
        <taxon>Fungi</taxon>
        <taxon>Dikarya</taxon>
        <taxon>Ascomycota</taxon>
        <taxon>Pezizomycotina</taxon>
        <taxon>Sordariomycetes</taxon>
        <taxon>Sordariomycetidae</taxon>
        <taxon>Diaporthales</taxon>
        <taxon>Cytosporaceae</taxon>
        <taxon>Cytospora</taxon>
    </lineage>
</organism>
<dbReference type="EMBL" id="LJZO01000073">
    <property type="protein sequence ID" value="ROV87948.1"/>
    <property type="molecule type" value="Genomic_DNA"/>
</dbReference>
<evidence type="ECO:0000313" key="1">
    <source>
        <dbReference type="EMBL" id="ROV87948.1"/>
    </source>
</evidence>
<sequence length="89" mass="9972">MLDEENAARWVRMKLMHGVVGFRAPRIKLDNILNETDSLHFEEVMKKWMTPSEGSIFIRVSMLSLVGVLVGVDQVRCGGRVLAPSSEAD</sequence>
<proteinExistence type="predicted"/>
<protein>
    <submittedName>
        <fullName evidence="1">Uncharacterized protein</fullName>
    </submittedName>
</protein>
<reference evidence="1 2" key="1">
    <citation type="submission" date="2015-09" db="EMBL/GenBank/DDBJ databases">
        <title>Host preference determinants of Valsa canker pathogens revealed by comparative genomics.</title>
        <authorList>
            <person name="Yin Z."/>
            <person name="Huang L."/>
        </authorList>
    </citation>
    <scope>NUCLEOTIDE SEQUENCE [LARGE SCALE GENOMIC DNA]</scope>
    <source>
        <strain evidence="1 2">YSFL</strain>
    </source>
</reference>
<gene>
    <name evidence="1" type="ORF">VSDG_09453</name>
</gene>
<dbReference type="AlphaFoldDB" id="A0A423VAI9"/>